<dbReference type="Proteomes" id="UP000494110">
    <property type="component" value="Unassembled WGS sequence"/>
</dbReference>
<keyword evidence="2" id="KW-1133">Transmembrane helix</keyword>
<accession>A0A6P2UR78</accession>
<feature type="region of interest" description="Disordered" evidence="1">
    <location>
        <begin position="184"/>
        <end position="208"/>
    </location>
</feature>
<dbReference type="EMBL" id="CABVQN010000004">
    <property type="protein sequence ID" value="VWC79676.1"/>
    <property type="molecule type" value="Genomic_DNA"/>
</dbReference>
<reference evidence="3 4" key="1">
    <citation type="submission" date="2019-09" db="EMBL/GenBank/DDBJ databases">
        <authorList>
            <person name="Depoorter E."/>
        </authorList>
    </citation>
    <scope>NUCLEOTIDE SEQUENCE [LARGE SCALE GENOMIC DNA]</scope>
    <source>
        <strain evidence="3">R-39750</strain>
    </source>
</reference>
<evidence type="ECO:0000256" key="1">
    <source>
        <dbReference type="SAM" id="MobiDB-lite"/>
    </source>
</evidence>
<dbReference type="AlphaFoldDB" id="A0A6P2UR78"/>
<name>A0A6P2UR78_BURL3</name>
<gene>
    <name evidence="3" type="ORF">BLA39750_01102</name>
</gene>
<dbReference type="RefSeq" id="WP_175011258.1">
    <property type="nucleotide sequence ID" value="NZ_CABVQN010000004.1"/>
</dbReference>
<organism evidence="3 4">
    <name type="scientific">Burkholderia lata (strain ATCC 17760 / DSM 23089 / LMG 22485 / NCIMB 9086 / R18194 / 383)</name>
    <dbReference type="NCBI Taxonomy" id="482957"/>
    <lineage>
        <taxon>Bacteria</taxon>
        <taxon>Pseudomonadati</taxon>
        <taxon>Pseudomonadota</taxon>
        <taxon>Betaproteobacteria</taxon>
        <taxon>Burkholderiales</taxon>
        <taxon>Burkholderiaceae</taxon>
        <taxon>Burkholderia</taxon>
        <taxon>Burkholderia cepacia complex</taxon>
    </lineage>
</organism>
<protein>
    <submittedName>
        <fullName evidence="3">Uncharacterized protein</fullName>
    </submittedName>
</protein>
<evidence type="ECO:0000313" key="4">
    <source>
        <dbReference type="Proteomes" id="UP000494110"/>
    </source>
</evidence>
<evidence type="ECO:0000313" key="3">
    <source>
        <dbReference type="EMBL" id="VWC79676.1"/>
    </source>
</evidence>
<evidence type="ECO:0000256" key="2">
    <source>
        <dbReference type="SAM" id="Phobius"/>
    </source>
</evidence>
<feature type="transmembrane region" description="Helical" evidence="2">
    <location>
        <begin position="75"/>
        <end position="95"/>
    </location>
</feature>
<keyword evidence="2" id="KW-0472">Membrane</keyword>
<sequence length="208" mass="23196">MNATANDRTAPKIPVEPRAAPPEALKALRVRARLKAIAYGVEILLLVVCAVALAWPDILKIALATNLDPAQRMGAVVRSSAIAVLTLLVATWLAARACGAWTRHSPLRTDGLWALDEIAEDNFMQQFTWSARAVNRFRNDVSMMERSFTQHDLEQLAAYRNRVISYRSDLRDWKFAQEEKDRISGNERAASAATQALITRAKRGRPSE</sequence>
<keyword evidence="2" id="KW-0812">Transmembrane</keyword>
<proteinExistence type="predicted"/>
<feature type="transmembrane region" description="Helical" evidence="2">
    <location>
        <begin position="36"/>
        <end position="55"/>
    </location>
</feature>